<accession>A0AAJ0FQ97</accession>
<protein>
    <submittedName>
        <fullName evidence="2">Uncharacterized protein</fullName>
    </submittedName>
</protein>
<proteinExistence type="predicted"/>
<sequence length="366" mass="40665">MQDHTMDDSEPAFYSHNAQYLHSPPNSHPSPQGTNGLLSPPCRPEFDQSNKVSQDFVLDCLRFQTQLLNRLNTLDQDPNYLDQPQYNANNSSIPQMMDGMTREPMNCMGTFTPSAAQINNIDFSFDSPRDDWRTEAFGLKTRQSPSPIGTMSVPQLPDAAIPTLEPMLDAGVLSRSTRASSAPSRTDERLENVMRHAHAAGFDTFEDMATSYYQTTFKNSSPLSTEQHLSRSKRLPRVISSVYQASESWPHWERHGFRDEIVKTATTMLGSEASEKSATLSSNLSPLLENLKTKDASKIAATLETIKQTIQQELPHSWALNSGLAKEMGAGWQANDGNAAMATIMLQQLSGKIPKEQLLRVVEACL</sequence>
<dbReference type="EMBL" id="JASWJB010000249">
    <property type="protein sequence ID" value="KAK2592737.1"/>
    <property type="molecule type" value="Genomic_DNA"/>
</dbReference>
<organism evidence="2 3">
    <name type="scientific">Conoideocrella luteorostrata</name>
    <dbReference type="NCBI Taxonomy" id="1105319"/>
    <lineage>
        <taxon>Eukaryota</taxon>
        <taxon>Fungi</taxon>
        <taxon>Dikarya</taxon>
        <taxon>Ascomycota</taxon>
        <taxon>Pezizomycotina</taxon>
        <taxon>Sordariomycetes</taxon>
        <taxon>Hypocreomycetidae</taxon>
        <taxon>Hypocreales</taxon>
        <taxon>Clavicipitaceae</taxon>
        <taxon>Conoideocrella</taxon>
    </lineage>
</organism>
<evidence type="ECO:0000313" key="2">
    <source>
        <dbReference type="EMBL" id="KAK2592737.1"/>
    </source>
</evidence>
<name>A0AAJ0FQ97_9HYPO</name>
<comment type="caution">
    <text evidence="2">The sequence shown here is derived from an EMBL/GenBank/DDBJ whole genome shotgun (WGS) entry which is preliminary data.</text>
</comment>
<dbReference type="AlphaFoldDB" id="A0AAJ0FQ97"/>
<dbReference type="Proteomes" id="UP001251528">
    <property type="component" value="Unassembled WGS sequence"/>
</dbReference>
<evidence type="ECO:0000313" key="3">
    <source>
        <dbReference type="Proteomes" id="UP001251528"/>
    </source>
</evidence>
<evidence type="ECO:0000256" key="1">
    <source>
        <dbReference type="SAM" id="MobiDB-lite"/>
    </source>
</evidence>
<feature type="region of interest" description="Disordered" evidence="1">
    <location>
        <begin position="1"/>
        <end position="46"/>
    </location>
</feature>
<keyword evidence="3" id="KW-1185">Reference proteome</keyword>
<gene>
    <name evidence="2" type="ORF">QQS21_009580</name>
</gene>
<reference evidence="2" key="1">
    <citation type="submission" date="2023-06" db="EMBL/GenBank/DDBJ databases">
        <title>Conoideocrella luteorostrata (Hypocreales: Clavicipitaceae), a potential biocontrol fungus for elongate hemlock scale in United States Christmas tree production areas.</title>
        <authorList>
            <person name="Barrett H."/>
            <person name="Lovett B."/>
            <person name="Macias A.M."/>
            <person name="Stajich J.E."/>
            <person name="Kasson M.T."/>
        </authorList>
    </citation>
    <scope>NUCLEOTIDE SEQUENCE</scope>
    <source>
        <strain evidence="2">ARSEF 14590</strain>
    </source>
</reference>